<dbReference type="EMBL" id="CP129675">
    <property type="protein sequence ID" value="XDS46915.1"/>
    <property type="molecule type" value="Genomic_DNA"/>
</dbReference>
<dbReference type="InterPro" id="IPR011050">
    <property type="entry name" value="Pectin_lyase_fold/virulence"/>
</dbReference>
<feature type="region of interest" description="Disordered" evidence="1">
    <location>
        <begin position="638"/>
        <end position="666"/>
    </location>
</feature>
<accession>A0AB39UCV8</accession>
<evidence type="ECO:0000259" key="5">
    <source>
        <dbReference type="Pfam" id="PF17433"/>
    </source>
</evidence>
<feature type="compositionally biased region" description="Polar residues" evidence="1">
    <location>
        <begin position="640"/>
        <end position="655"/>
    </location>
</feature>
<dbReference type="SUPFAM" id="SSF81296">
    <property type="entry name" value="E set domains"/>
    <property type="match status" value="1"/>
</dbReference>
<feature type="domain" description="Glycoside hydrolase family 49 N-terminal" evidence="5">
    <location>
        <begin position="42"/>
        <end position="243"/>
    </location>
</feature>
<dbReference type="Pfam" id="PF17433">
    <property type="entry name" value="Glyco_hydro_49N"/>
    <property type="match status" value="1"/>
</dbReference>
<dbReference type="Gene3D" id="2.60.40.1190">
    <property type="match status" value="1"/>
</dbReference>
<dbReference type="SUPFAM" id="SSF101596">
    <property type="entry name" value="Dextranase, N-terminal domain"/>
    <property type="match status" value="1"/>
</dbReference>
<dbReference type="InterPro" id="IPR041274">
    <property type="entry name" value="IPU_b_solenoid"/>
</dbReference>
<feature type="region of interest" description="Disordered" evidence="1">
    <location>
        <begin position="1013"/>
        <end position="1034"/>
    </location>
</feature>
<dbReference type="Pfam" id="PF09985">
    <property type="entry name" value="Glucodextran_C"/>
    <property type="match status" value="1"/>
</dbReference>
<feature type="compositionally biased region" description="Polar residues" evidence="1">
    <location>
        <begin position="90"/>
        <end position="101"/>
    </location>
</feature>
<dbReference type="InterPro" id="IPR014756">
    <property type="entry name" value="Ig_E-set"/>
</dbReference>
<dbReference type="SUPFAM" id="SSF49344">
    <property type="entry name" value="CBD9-like"/>
    <property type="match status" value="1"/>
</dbReference>
<reference evidence="6" key="1">
    <citation type="submission" date="2023-07" db="EMBL/GenBank/DDBJ databases">
        <title>Bifidobacterium aquikefiriaerophilum sp. nov. and Bifidobacterium eccum sp. nov., isolated from water kefir.</title>
        <authorList>
            <person name="Breselge S."/>
            <person name="Bellassi P."/>
            <person name="Barcenilla C."/>
            <person name="Alvarez-Ordonez A."/>
            <person name="Morelli L."/>
            <person name="Cotter P.D."/>
        </authorList>
    </citation>
    <scope>NUCLEOTIDE SEQUENCE</scope>
    <source>
        <strain evidence="6">WK048_4_13</strain>
    </source>
</reference>
<feature type="compositionally biased region" description="Low complexity" evidence="1">
    <location>
        <begin position="1"/>
        <end position="42"/>
    </location>
</feature>
<evidence type="ECO:0000256" key="1">
    <source>
        <dbReference type="SAM" id="MobiDB-lite"/>
    </source>
</evidence>
<dbReference type="InterPro" id="IPR035953">
    <property type="entry name" value="Dextranase_N-ter"/>
</dbReference>
<keyword evidence="2" id="KW-0472">Membrane</keyword>
<dbReference type="Gene3D" id="2.160.20.10">
    <property type="entry name" value="Single-stranded right-handed beta-helix, Pectin lyase-like"/>
    <property type="match status" value="1"/>
</dbReference>
<evidence type="ECO:0000256" key="2">
    <source>
        <dbReference type="SAM" id="Phobius"/>
    </source>
</evidence>
<dbReference type="Gene3D" id="2.60.350.10">
    <property type="entry name" value="Dextranase, N-terminal"/>
    <property type="match status" value="1"/>
</dbReference>
<feature type="transmembrane region" description="Helical" evidence="2">
    <location>
        <begin position="1045"/>
        <end position="1066"/>
    </location>
</feature>
<evidence type="ECO:0000313" key="6">
    <source>
        <dbReference type="EMBL" id="XDS46915.1"/>
    </source>
</evidence>
<protein>
    <submittedName>
        <fullName evidence="6">Glucodextranase DOMON-like domain-containing protein</fullName>
    </submittedName>
</protein>
<dbReference type="GO" id="GO:0005975">
    <property type="term" value="P:carbohydrate metabolic process"/>
    <property type="evidence" value="ECO:0007669"/>
    <property type="project" value="UniProtKB-ARBA"/>
</dbReference>
<dbReference type="SUPFAM" id="SSF51126">
    <property type="entry name" value="Pectin lyase-like"/>
    <property type="match status" value="1"/>
</dbReference>
<dbReference type="InterPro" id="IPR012334">
    <property type="entry name" value="Pectin_lyas_fold"/>
</dbReference>
<evidence type="ECO:0000259" key="4">
    <source>
        <dbReference type="Pfam" id="PF09985"/>
    </source>
</evidence>
<dbReference type="Pfam" id="PF18783">
    <property type="entry name" value="IPU_b_solenoid"/>
    <property type="match status" value="1"/>
</dbReference>
<dbReference type="InterPro" id="IPR019248">
    <property type="entry name" value="Glucodextran_C"/>
</dbReference>
<keyword evidence="2" id="KW-0812">Transmembrane</keyword>
<dbReference type="RefSeq" id="WP_369343161.1">
    <property type="nucleotide sequence ID" value="NZ_CP129675.1"/>
</dbReference>
<feature type="compositionally biased region" description="Low complexity" evidence="1">
    <location>
        <begin position="1024"/>
        <end position="1034"/>
    </location>
</feature>
<organism evidence="6">
    <name type="scientific">Bifidobacterium fermentum</name>
    <dbReference type="NCBI Taxonomy" id="3059035"/>
    <lineage>
        <taxon>Bacteria</taxon>
        <taxon>Bacillati</taxon>
        <taxon>Actinomycetota</taxon>
        <taxon>Actinomycetes</taxon>
        <taxon>Bifidobacteriales</taxon>
        <taxon>Bifidobacteriaceae</taxon>
        <taxon>Bifidobacterium</taxon>
    </lineage>
</organism>
<feature type="domain" description="Glycoside hydrolase family 49 C-terminal" evidence="3">
    <location>
        <begin position="515"/>
        <end position="638"/>
    </location>
</feature>
<feature type="region of interest" description="Disordered" evidence="1">
    <location>
        <begin position="83"/>
        <end position="107"/>
    </location>
</feature>
<dbReference type="AlphaFoldDB" id="A0AB39UCV8"/>
<dbReference type="InterPro" id="IPR005192">
    <property type="entry name" value="Glyco_hydro_49_C"/>
</dbReference>
<proteinExistence type="predicted"/>
<evidence type="ECO:0000259" key="3">
    <source>
        <dbReference type="Pfam" id="PF03718"/>
    </source>
</evidence>
<dbReference type="InterPro" id="IPR013783">
    <property type="entry name" value="Ig-like_fold"/>
</dbReference>
<dbReference type="InterPro" id="IPR023226">
    <property type="entry name" value="Glyco_hydro_49_N_dom"/>
</dbReference>
<sequence length="1072" mass="114023">MGLAAPASAATASSESQQASTTGSATTQSAATQTTASDSVTTPATANDADLHTWWQQNAEKNSTDKLADGVVRESPFYSTKVALSENNDDNTQPQYDSFTYLSIPRNGNGKTDNSGYTYPEQDGAEFSASARMTMSWSSFEYSKDTDVYVKLDTNQPITSADQVTIRPTSDNFKKELVGNDTIKITVPYKDSGYRFSVEFTPQLITAYNDNSGGSGNLTTDSASGQAVDTEPQNSMMIFAQPMEASSQTSSDIPDTSDATVQQITPGDISDLATHVESTANTLYFGPGTYWMGSNYQTQLPANITWVYLAPGAYVKGSFLFKATAAHMKVTGYGVLSGEQYIYEADANNGLNHISPKSSDCNGSCLKMLQFESTGASQSLDLHGLTVANPPFNSFVMYGEADGPFAMNVNNYQQVGAWYWQTDGLELYRGTTLKNSFFQSNDDTIKLYHSNVTVDNTVIWKGENGPVFQWGWSPRNVENVSVSNTDIIHNRMYWNDQKSNTCVFNESPSWTDTSATNTADLSDTVQNFTFTNTNVEGMVNCAIRMYAAQNTKNIKFDGLHIDAWSKIDLSAQESFFKAFTDSNGKQVTIGNQTTDGEGLLFHNYTVGGVAVLKASNNWASDELGRLDFDADLWDNWDATADTQPTGEAPSLSVTGLSDGETAENRSMPIVGTSNAKTVEISVSNGTETKATLADGKFTTSVKLPSVTNTVRVTAIAANGVMTVKRYTIYAFGSIKGSMTDPAGDDNGPGSYVYPSSSAFNKGSFDLRSFGVYEDGDTVNFVTSVEGGITNPWGGNGMSTQRLNIYLGDATTSASASATSFKTVTSHASLTSLTSRASSTPVVAELPGTNNFTLGAWKKAIVVDGRYDDATYGSAVYNPDSTEKAGTVSLSIVKGNTMVASVPASSLKGIDLSKIGYQVSLFSDAEASEGIGNVRPVLSKACWDGTGATCTSDVHQYRFGGGLGVPNDSDAHDSVTTDSNAIDIFSGAESQAALMSLKNTKVVLPFVTLQTSASDNSHAQPDKNGGSAAASGSTTSTPDAALAKTGVSVASMLAIVVLLLCAGGISYKISHNK</sequence>
<name>A0AB39UCV8_9BIFI</name>
<keyword evidence="2" id="KW-1133">Transmembrane helix</keyword>
<dbReference type="GO" id="GO:0004553">
    <property type="term" value="F:hydrolase activity, hydrolyzing O-glycosyl compounds"/>
    <property type="evidence" value="ECO:0007669"/>
    <property type="project" value="InterPro"/>
</dbReference>
<gene>
    <name evidence="6" type="ORF">QN217_01865</name>
</gene>
<feature type="domain" description="Glucodextranase-like C-terminal" evidence="4">
    <location>
        <begin position="737"/>
        <end position="817"/>
    </location>
</feature>
<dbReference type="Pfam" id="PF03718">
    <property type="entry name" value="Glyco_hydro_49"/>
    <property type="match status" value="1"/>
</dbReference>
<feature type="region of interest" description="Disordered" evidence="1">
    <location>
        <begin position="1"/>
        <end position="45"/>
    </location>
</feature>
<dbReference type="Gene3D" id="2.60.40.10">
    <property type="entry name" value="Immunoglobulins"/>
    <property type="match status" value="1"/>
</dbReference>